<keyword evidence="7" id="KW-0969">Cilium</keyword>
<organism evidence="7 8">
    <name type="scientific">Arcobacter roscoffensis</name>
    <dbReference type="NCBI Taxonomy" id="2961520"/>
    <lineage>
        <taxon>Bacteria</taxon>
        <taxon>Pseudomonadati</taxon>
        <taxon>Campylobacterota</taxon>
        <taxon>Epsilonproteobacteria</taxon>
        <taxon>Campylobacterales</taxon>
        <taxon>Arcobacteraceae</taxon>
        <taxon>Arcobacter</taxon>
    </lineage>
</organism>
<feature type="domain" description="Flagellar basal-body/hook protein C-terminal" evidence="5">
    <location>
        <begin position="442"/>
        <end position="484"/>
    </location>
</feature>
<evidence type="ECO:0000256" key="3">
    <source>
        <dbReference type="ARBA" id="ARBA00023143"/>
    </source>
</evidence>
<proteinExistence type="inferred from homology"/>
<comment type="subcellular location">
    <subcellularLocation>
        <location evidence="1 4">Bacterial flagellum basal body</location>
    </subcellularLocation>
</comment>
<keyword evidence="8" id="KW-1185">Reference proteome</keyword>
<keyword evidence="3 4" id="KW-0975">Bacterial flagellum</keyword>
<evidence type="ECO:0000256" key="4">
    <source>
        <dbReference type="RuleBase" id="RU362116"/>
    </source>
</evidence>
<gene>
    <name evidence="7" type="ORF">NJU99_12085</name>
</gene>
<feature type="domain" description="Flagellar hook protein FlgE/F/G-like D1" evidence="6">
    <location>
        <begin position="79"/>
        <end position="123"/>
    </location>
</feature>
<dbReference type="InterPro" id="IPR037925">
    <property type="entry name" value="FlgE/F/G-like"/>
</dbReference>
<dbReference type="Proteomes" id="UP001060012">
    <property type="component" value="Chromosome"/>
</dbReference>
<accession>A0ABY5E358</accession>
<dbReference type="PANTHER" id="PTHR30435:SF19">
    <property type="entry name" value="FLAGELLAR BASAL-BODY ROD PROTEIN FLGG"/>
    <property type="match status" value="1"/>
</dbReference>
<dbReference type="InterPro" id="IPR020013">
    <property type="entry name" value="Flagellar_FlgE/F/G"/>
</dbReference>
<evidence type="ECO:0000256" key="1">
    <source>
        <dbReference type="ARBA" id="ARBA00004117"/>
    </source>
</evidence>
<keyword evidence="7" id="KW-0282">Flagellum</keyword>
<evidence type="ECO:0000259" key="5">
    <source>
        <dbReference type="Pfam" id="PF06429"/>
    </source>
</evidence>
<name>A0ABY5E358_9BACT</name>
<dbReference type="Pfam" id="PF06429">
    <property type="entry name" value="Flg_bbr_C"/>
    <property type="match status" value="1"/>
</dbReference>
<dbReference type="InterPro" id="IPR010930">
    <property type="entry name" value="Flg_bb/hook_C_dom"/>
</dbReference>
<evidence type="ECO:0000313" key="8">
    <source>
        <dbReference type="Proteomes" id="UP001060012"/>
    </source>
</evidence>
<dbReference type="InterPro" id="IPR053967">
    <property type="entry name" value="LlgE_F_G-like_D1"/>
</dbReference>
<dbReference type="RefSeq" id="WP_254576163.1">
    <property type="nucleotide sequence ID" value="NZ_CP100595.1"/>
</dbReference>
<dbReference type="SUPFAM" id="SSF117143">
    <property type="entry name" value="Flagellar hook protein flgE"/>
    <property type="match status" value="1"/>
</dbReference>
<evidence type="ECO:0000256" key="2">
    <source>
        <dbReference type="ARBA" id="ARBA00009677"/>
    </source>
</evidence>
<dbReference type="EMBL" id="CP100595">
    <property type="protein sequence ID" value="UTJ05982.1"/>
    <property type="molecule type" value="Genomic_DNA"/>
</dbReference>
<dbReference type="NCBIfam" id="TIGR03506">
    <property type="entry name" value="FlgEFG_subfam"/>
    <property type="match status" value="1"/>
</dbReference>
<sequence length="486" mass="53374">MIGGLWNGYSGLNTYEKALTAESNNSSNTNTVGYKANDVRFEDLMYKNGTGSGVQIEQVFKRFQQGDIKPTGHSLDIGIEGKGYFMVNDPQNNELYYSRAGNFQLGADGLLQTPDGLKVQGLIPQEPQVITTNPDYIQLGKVHSNFVASENIGNENFIQTINARIGDYSNTAQTSGISGEGFKRASSKVVDIEALITDYKDKLDLYRSVSTQEATLSQNQITSLDFSSYLSELNNENDFIKVNINNREVRQQFDTDIDTTMRLFADKISSIQGMNSYVDTTIGKVTVESMIPAKEIAIYDVAVNDKAASINQIQNQSLGTGYGIVISARDALKAAVEAAGSEFIEITSTINLQNQEALQVNDIQMKLANLNLSEYTFGSISIDEGIIYLSDGDNKFVVGKVQTAFFRNDQGLEPQGNNLYKSGLEAGEPQYAGKINTLHKDSLEVSNTDNADTMTNLLTYQKAFEANSKSITTSDELLKTAINLRK</sequence>
<protein>
    <submittedName>
        <fullName evidence="7">Flagellar hook-basal body complex protein</fullName>
    </submittedName>
</protein>
<keyword evidence="7" id="KW-0966">Cell projection</keyword>
<evidence type="ECO:0000259" key="6">
    <source>
        <dbReference type="Pfam" id="PF22692"/>
    </source>
</evidence>
<dbReference type="PANTHER" id="PTHR30435">
    <property type="entry name" value="FLAGELLAR PROTEIN"/>
    <property type="match status" value="1"/>
</dbReference>
<comment type="similarity">
    <text evidence="2 4">Belongs to the flagella basal body rod proteins family.</text>
</comment>
<reference evidence="7" key="1">
    <citation type="submission" date="2022-07" db="EMBL/GenBank/DDBJ databases">
        <title>Arcobacter roscoffensis sp. nov., a marine bacterium isolated from coastal seawater collected from Roscoff, France.</title>
        <authorList>
            <person name="Pascual J."/>
            <person name="Lepeaux C."/>
            <person name="Methner A."/>
            <person name="Overmann J."/>
        </authorList>
    </citation>
    <scope>NUCLEOTIDE SEQUENCE</scope>
    <source>
        <strain evidence="7">ARW1-2F2</strain>
    </source>
</reference>
<dbReference type="Pfam" id="PF22692">
    <property type="entry name" value="LlgE_F_G_D1"/>
    <property type="match status" value="1"/>
</dbReference>
<evidence type="ECO:0000313" key="7">
    <source>
        <dbReference type="EMBL" id="UTJ05982.1"/>
    </source>
</evidence>